<dbReference type="Proteomes" id="UP000297597">
    <property type="component" value="Unassembled WGS sequence"/>
</dbReference>
<comment type="caution">
    <text evidence="1">The sequence shown here is derived from an EMBL/GenBank/DDBJ whole genome shotgun (WGS) entry which is preliminary data.</text>
</comment>
<name>A0A4Y7RNP2_9FIRM</name>
<dbReference type="RefSeq" id="WP_192902930.1">
    <property type="nucleotide sequence ID" value="NZ_QFFZ01000035.1"/>
</dbReference>
<accession>A0A4Y7RNP2</accession>
<keyword evidence="2" id="KW-1185">Reference proteome</keyword>
<dbReference type="EMBL" id="QFFZ01000035">
    <property type="protein sequence ID" value="TEB09927.1"/>
    <property type="molecule type" value="Genomic_DNA"/>
</dbReference>
<sequence>MDDEATGAEFERDSATKTLSLLVKELASESESNNNQAPVLEISLLQALAGIC</sequence>
<protein>
    <submittedName>
        <fullName evidence="1">Uncharacterized protein</fullName>
    </submittedName>
</protein>
<reference evidence="1 2" key="1">
    <citation type="journal article" date="2018" name="Environ. Microbiol.">
        <title>Novel energy conservation strategies and behaviour of Pelotomaculum schinkii driving syntrophic propionate catabolism.</title>
        <authorList>
            <person name="Hidalgo-Ahumada C.A.P."/>
            <person name="Nobu M.K."/>
            <person name="Narihiro T."/>
            <person name="Tamaki H."/>
            <person name="Liu W.T."/>
            <person name="Kamagata Y."/>
            <person name="Stams A.J.M."/>
            <person name="Imachi H."/>
            <person name="Sousa D.Z."/>
        </authorList>
    </citation>
    <scope>NUCLEOTIDE SEQUENCE [LARGE SCALE GENOMIC DNA]</scope>
    <source>
        <strain evidence="1 2">MGP</strain>
    </source>
</reference>
<evidence type="ECO:0000313" key="2">
    <source>
        <dbReference type="Proteomes" id="UP000297597"/>
    </source>
</evidence>
<organism evidence="1 2">
    <name type="scientific">Pelotomaculum propionicicum</name>
    <dbReference type="NCBI Taxonomy" id="258475"/>
    <lineage>
        <taxon>Bacteria</taxon>
        <taxon>Bacillati</taxon>
        <taxon>Bacillota</taxon>
        <taxon>Clostridia</taxon>
        <taxon>Eubacteriales</taxon>
        <taxon>Desulfotomaculaceae</taxon>
        <taxon>Pelotomaculum</taxon>
    </lineage>
</organism>
<evidence type="ECO:0000313" key="1">
    <source>
        <dbReference type="EMBL" id="TEB09927.1"/>
    </source>
</evidence>
<gene>
    <name evidence="1" type="ORF">Pmgp_02730</name>
</gene>
<dbReference type="AlphaFoldDB" id="A0A4Y7RNP2"/>
<proteinExistence type="predicted"/>